<dbReference type="PROSITE" id="PS50893">
    <property type="entry name" value="ABC_TRANSPORTER_2"/>
    <property type="match status" value="1"/>
</dbReference>
<evidence type="ECO:0000259" key="7">
    <source>
        <dbReference type="PROSITE" id="PS50893"/>
    </source>
</evidence>
<dbReference type="PANTHER" id="PTHR42794">
    <property type="entry name" value="HEMIN IMPORT ATP-BINDING PROTEIN HMUV"/>
    <property type="match status" value="1"/>
</dbReference>
<evidence type="ECO:0000256" key="1">
    <source>
        <dbReference type="ARBA" id="ARBA00022448"/>
    </source>
</evidence>
<comment type="function">
    <text evidence="6">Part of the ABC transporter complex HmuTUV involved in hemin import. Responsible for energy coupling to the transport system.</text>
</comment>
<protein>
    <submittedName>
        <fullName evidence="8">ABC transporter</fullName>
    </submittedName>
</protein>
<dbReference type="PANTHER" id="PTHR42794:SF1">
    <property type="entry name" value="HEMIN IMPORT ATP-BINDING PROTEIN HMUV"/>
    <property type="match status" value="1"/>
</dbReference>
<dbReference type="PATRIC" id="fig|1457173.3.peg.2958"/>
<evidence type="ECO:0000313" key="8">
    <source>
        <dbReference type="EMBL" id="EXU79218.1"/>
    </source>
</evidence>
<feature type="domain" description="ABC transporter" evidence="7">
    <location>
        <begin position="10"/>
        <end position="251"/>
    </location>
</feature>
<dbReference type="PROSITE" id="PS00211">
    <property type="entry name" value="ABC_TRANSPORTER_1"/>
    <property type="match status" value="1"/>
</dbReference>
<keyword evidence="9" id="KW-1185">Reference proteome</keyword>
<dbReference type="InterPro" id="IPR003439">
    <property type="entry name" value="ABC_transporter-like_ATP-bd"/>
</dbReference>
<dbReference type="AlphaFoldDB" id="A0A014NIM5"/>
<dbReference type="InterPro" id="IPR027417">
    <property type="entry name" value="P-loop_NTPase"/>
</dbReference>
<evidence type="ECO:0000256" key="4">
    <source>
        <dbReference type="ARBA" id="ARBA00022840"/>
    </source>
</evidence>
<evidence type="ECO:0000256" key="3">
    <source>
        <dbReference type="ARBA" id="ARBA00022741"/>
    </source>
</evidence>
<evidence type="ECO:0000256" key="5">
    <source>
        <dbReference type="ARBA" id="ARBA00022967"/>
    </source>
</evidence>
<dbReference type="CDD" id="cd03214">
    <property type="entry name" value="ABC_Iron-Siderophores_B12_Hemin"/>
    <property type="match status" value="1"/>
</dbReference>
<dbReference type="EMBL" id="JBOK01000019">
    <property type="protein sequence ID" value="EXU79218.1"/>
    <property type="molecule type" value="Genomic_DNA"/>
</dbReference>
<name>A0A014NIM5_9BURK</name>
<keyword evidence="5" id="KW-1278">Translocase</keyword>
<dbReference type="GO" id="GO:0016887">
    <property type="term" value="F:ATP hydrolysis activity"/>
    <property type="evidence" value="ECO:0007669"/>
    <property type="project" value="InterPro"/>
</dbReference>
<dbReference type="SUPFAM" id="SSF52540">
    <property type="entry name" value="P-loop containing nucleoside triphosphate hydrolases"/>
    <property type="match status" value="1"/>
</dbReference>
<keyword evidence="3" id="KW-0547">Nucleotide-binding</keyword>
<dbReference type="NCBIfam" id="NF010068">
    <property type="entry name" value="PRK13548.1"/>
    <property type="match status" value="1"/>
</dbReference>
<dbReference type="InterPro" id="IPR017871">
    <property type="entry name" value="ABC_transporter-like_CS"/>
</dbReference>
<accession>A0A014NIM5</accession>
<keyword evidence="2" id="KW-0472">Membrane</keyword>
<evidence type="ECO:0000256" key="2">
    <source>
        <dbReference type="ARBA" id="ARBA00022475"/>
    </source>
</evidence>
<sequence>MSGPAASQALVCAGLQVRASAHGPLLTTVQAALAPGRLTAIVGPNGAGKSTLMAVMAGLRPPAAGRVCLGAEPLHRLPAAQLARRMAFMAQETQVAFAFSAQEVVEMGRYPHRQQPSHQEAQIVQSAMDSMGVAHLARREVTTLSGGERARVQLARVLAQLWQPHGLGSQWLLLDEPTAALDLQHQHQVMALLRIRAQTQGLGVVAVLHDLNLALRYAHEVLLVPGQGRAAKLGAVADILTPDCMARVWGIHSEAVRMQDGALQYLFAPASRPGAEVCL</sequence>
<dbReference type="Proteomes" id="UP000020766">
    <property type="component" value="Unassembled WGS sequence"/>
</dbReference>
<dbReference type="GO" id="GO:0005524">
    <property type="term" value="F:ATP binding"/>
    <property type="evidence" value="ECO:0007669"/>
    <property type="project" value="UniProtKB-KW"/>
</dbReference>
<dbReference type="SMART" id="SM00382">
    <property type="entry name" value="AAA"/>
    <property type="match status" value="1"/>
</dbReference>
<keyword evidence="1" id="KW-0813">Transport</keyword>
<evidence type="ECO:0000256" key="6">
    <source>
        <dbReference type="ARBA" id="ARBA00037066"/>
    </source>
</evidence>
<dbReference type="Pfam" id="PF00005">
    <property type="entry name" value="ABC_tran"/>
    <property type="match status" value="1"/>
</dbReference>
<proteinExistence type="predicted"/>
<gene>
    <name evidence="8" type="ORF">AX13_06365</name>
</gene>
<evidence type="ECO:0000313" key="9">
    <source>
        <dbReference type="Proteomes" id="UP000020766"/>
    </source>
</evidence>
<comment type="caution">
    <text evidence="8">The sequence shown here is derived from an EMBL/GenBank/DDBJ whole genome shotgun (WGS) entry which is preliminary data.</text>
</comment>
<dbReference type="InterPro" id="IPR003593">
    <property type="entry name" value="AAA+_ATPase"/>
</dbReference>
<keyword evidence="4" id="KW-0067">ATP-binding</keyword>
<dbReference type="RefSeq" id="WP_043385935.1">
    <property type="nucleotide sequence ID" value="NZ_JBOK01000019.1"/>
</dbReference>
<dbReference type="Gene3D" id="3.40.50.300">
    <property type="entry name" value="P-loop containing nucleotide triphosphate hydrolases"/>
    <property type="match status" value="1"/>
</dbReference>
<keyword evidence="2" id="KW-1003">Cell membrane</keyword>
<reference evidence="8 9" key="1">
    <citation type="submission" date="2014-01" db="EMBL/GenBank/DDBJ databases">
        <title>Interspecies Systems Biology Uncovers Metabolites Affecting C. elegans Gene Expression and Life History Traits.</title>
        <authorList>
            <person name="Watson E."/>
            <person name="Macneil L.T."/>
            <person name="Ritter A.D."/>
            <person name="Yilmaz L.S."/>
            <person name="Rosebrock A.P."/>
            <person name="Caudy A.A."/>
            <person name="Walhout A.J."/>
        </authorList>
    </citation>
    <scope>NUCLEOTIDE SEQUENCE [LARGE SCALE GENOMIC DNA]</scope>
    <source>
        <strain evidence="8 9">DA1877</strain>
    </source>
</reference>
<organism evidence="8 9">
    <name type="scientific">Comamonas aquatica DA1877</name>
    <dbReference type="NCBI Taxonomy" id="1457173"/>
    <lineage>
        <taxon>Bacteria</taxon>
        <taxon>Pseudomonadati</taxon>
        <taxon>Pseudomonadota</taxon>
        <taxon>Betaproteobacteria</taxon>
        <taxon>Burkholderiales</taxon>
        <taxon>Comamonadaceae</taxon>
        <taxon>Comamonas</taxon>
    </lineage>
</organism>